<sequence length="60" mass="6805">MDSKKDAVKKLCDYISRTVVEAEPNGEFYHAPLKRLRARKTVSMPASVKIREVAVLDFPV</sequence>
<protein>
    <submittedName>
        <fullName evidence="1">Uncharacterized protein</fullName>
    </submittedName>
</protein>
<evidence type="ECO:0000313" key="2">
    <source>
        <dbReference type="Proteomes" id="UP000285190"/>
    </source>
</evidence>
<dbReference type="EMBL" id="QYUN01000002">
    <property type="protein sequence ID" value="RJG05067.1"/>
    <property type="molecule type" value="Genomic_DNA"/>
</dbReference>
<gene>
    <name evidence="1" type="ORF">D3870_02675</name>
</gene>
<keyword evidence="2" id="KW-1185">Reference proteome</keyword>
<name>A0A418WXY7_9BURK</name>
<dbReference type="AlphaFoldDB" id="A0A418WXY7"/>
<organism evidence="1 2">
    <name type="scientific">Noviherbaspirillum cavernae</name>
    <dbReference type="NCBI Taxonomy" id="2320862"/>
    <lineage>
        <taxon>Bacteria</taxon>
        <taxon>Pseudomonadati</taxon>
        <taxon>Pseudomonadota</taxon>
        <taxon>Betaproteobacteria</taxon>
        <taxon>Burkholderiales</taxon>
        <taxon>Oxalobacteraceae</taxon>
        <taxon>Noviherbaspirillum</taxon>
    </lineage>
</organism>
<accession>A0A418WXY7</accession>
<evidence type="ECO:0000313" key="1">
    <source>
        <dbReference type="EMBL" id="RJG05067.1"/>
    </source>
</evidence>
<reference evidence="1 2" key="1">
    <citation type="submission" date="2018-09" db="EMBL/GenBank/DDBJ databases">
        <authorList>
            <person name="Zhu H."/>
        </authorList>
    </citation>
    <scope>NUCLEOTIDE SEQUENCE [LARGE SCALE GENOMIC DNA]</scope>
    <source>
        <strain evidence="1 2">K2R10-39</strain>
    </source>
</reference>
<comment type="caution">
    <text evidence="1">The sequence shown here is derived from an EMBL/GenBank/DDBJ whole genome shotgun (WGS) entry which is preliminary data.</text>
</comment>
<dbReference type="Proteomes" id="UP000285190">
    <property type="component" value="Unassembled WGS sequence"/>
</dbReference>
<proteinExistence type="predicted"/>
<dbReference type="RefSeq" id="WP_119736453.1">
    <property type="nucleotide sequence ID" value="NZ_QYUN01000002.1"/>
</dbReference>